<accession>A0A4Y7K269</accession>
<organism evidence="1 2">
    <name type="scientific">Papaver somniferum</name>
    <name type="common">Opium poppy</name>
    <dbReference type="NCBI Taxonomy" id="3469"/>
    <lineage>
        <taxon>Eukaryota</taxon>
        <taxon>Viridiplantae</taxon>
        <taxon>Streptophyta</taxon>
        <taxon>Embryophyta</taxon>
        <taxon>Tracheophyta</taxon>
        <taxon>Spermatophyta</taxon>
        <taxon>Magnoliopsida</taxon>
        <taxon>Ranunculales</taxon>
        <taxon>Papaveraceae</taxon>
        <taxon>Papaveroideae</taxon>
        <taxon>Papaver</taxon>
    </lineage>
</organism>
<protein>
    <submittedName>
        <fullName evidence="1">Uncharacterized protein</fullName>
    </submittedName>
</protein>
<dbReference type="AlphaFoldDB" id="A0A4Y7K269"/>
<dbReference type="Proteomes" id="UP000316621">
    <property type="component" value="Chromosome 6"/>
</dbReference>
<dbReference type="EMBL" id="CM010720">
    <property type="protein sequence ID" value="RZC67434.1"/>
    <property type="molecule type" value="Genomic_DNA"/>
</dbReference>
<evidence type="ECO:0000313" key="2">
    <source>
        <dbReference type="Proteomes" id="UP000316621"/>
    </source>
</evidence>
<reference evidence="1 2" key="1">
    <citation type="journal article" date="2018" name="Science">
        <title>The opium poppy genome and morphinan production.</title>
        <authorList>
            <person name="Guo L."/>
            <person name="Winzer T."/>
            <person name="Yang X."/>
            <person name="Li Y."/>
            <person name="Ning Z."/>
            <person name="He Z."/>
            <person name="Teodor R."/>
            <person name="Lu Y."/>
            <person name="Bowser T.A."/>
            <person name="Graham I.A."/>
            <person name="Ye K."/>
        </authorList>
    </citation>
    <scope>NUCLEOTIDE SEQUENCE [LARGE SCALE GENOMIC DNA]</scope>
    <source>
        <strain evidence="2">cv. HN1</strain>
        <tissue evidence="1">Leaves</tissue>
    </source>
</reference>
<gene>
    <name evidence="1" type="ORF">C5167_011119</name>
</gene>
<sequence>MLYGESLTFSSLRLRGGKKIALKKNVAKFVYIEVFQLTLYKQHNEEQTILLPSKLNWHHISSFISHSSKSRFRHFKVLSWEIAPTTIFIWKSIVGCAEICDGDRN</sequence>
<evidence type="ECO:0000313" key="1">
    <source>
        <dbReference type="EMBL" id="RZC67434.1"/>
    </source>
</evidence>
<proteinExistence type="predicted"/>
<dbReference type="Gramene" id="RZC67434">
    <property type="protein sequence ID" value="RZC67434"/>
    <property type="gene ID" value="C5167_011119"/>
</dbReference>
<name>A0A4Y7K269_PAPSO</name>
<keyword evidence="2" id="KW-1185">Reference proteome</keyword>